<dbReference type="Pfam" id="PF07963">
    <property type="entry name" value="N_methyl"/>
    <property type="match status" value="1"/>
</dbReference>
<proteinExistence type="predicted"/>
<dbReference type="OrthoDB" id="9788802at2"/>
<keyword evidence="3" id="KW-1185">Reference proteome</keyword>
<evidence type="ECO:0000256" key="1">
    <source>
        <dbReference type="SAM" id="Phobius"/>
    </source>
</evidence>
<dbReference type="RefSeq" id="WP_121853519.1">
    <property type="nucleotide sequence ID" value="NZ_CP037952.1"/>
</dbReference>
<protein>
    <submittedName>
        <fullName evidence="2">Type II secretion system protein</fullName>
    </submittedName>
</protein>
<sequence length="279" mass="30879">MVSYHCQSDQQGFTLVELITVIMILGIVLIGVSGFITFGTRIFVDSSSVDQALSDSRFALQRMTRELRTAMPNSLRVTSGVGYQCIEFVPIVTASSYVILPFQDKPSNGTGRILADDNPTRVKADHRAYVYPLTPEEVYQAPSIVTKHGIVTGVTQNDSEINLTFATVGSQNIQFSEASAQKRIYFTHTPVSYCFSSVTQTLRRYKEYGFYALQPDPVQMGDGALLAGNIVNQQIGNDYPITLTPSTLVNNALIHLQPRFTVNGETIQYQHQVQVINVP</sequence>
<dbReference type="EMBL" id="QYYH01000055">
    <property type="protein sequence ID" value="RJY15103.1"/>
    <property type="molecule type" value="Genomic_DNA"/>
</dbReference>
<dbReference type="NCBIfam" id="TIGR02532">
    <property type="entry name" value="IV_pilin_GFxxxE"/>
    <property type="match status" value="1"/>
</dbReference>
<keyword evidence="1" id="KW-1133">Transmembrane helix</keyword>
<reference evidence="2 3" key="1">
    <citation type="submission" date="2018-09" db="EMBL/GenBank/DDBJ databases">
        <title>Phylogeny of the Shewanellaceae, and recommendation for two new genera, Pseudoshewanella and Parashewanella.</title>
        <authorList>
            <person name="Wang G."/>
        </authorList>
    </citation>
    <scope>NUCLEOTIDE SEQUENCE [LARGE SCALE GENOMIC DNA]</scope>
    <source>
        <strain evidence="2 3">KCTC 22492</strain>
    </source>
</reference>
<keyword evidence="1" id="KW-0812">Transmembrane</keyword>
<accession>A0A3A6UCL2</accession>
<keyword evidence="1" id="KW-0472">Membrane</keyword>
<evidence type="ECO:0000313" key="2">
    <source>
        <dbReference type="EMBL" id="RJY15103.1"/>
    </source>
</evidence>
<dbReference type="Proteomes" id="UP000273022">
    <property type="component" value="Unassembled WGS sequence"/>
</dbReference>
<evidence type="ECO:0000313" key="3">
    <source>
        <dbReference type="Proteomes" id="UP000273022"/>
    </source>
</evidence>
<dbReference type="PROSITE" id="PS00409">
    <property type="entry name" value="PROKAR_NTER_METHYL"/>
    <property type="match status" value="1"/>
</dbReference>
<dbReference type="AlphaFoldDB" id="A0A3A6UCL2"/>
<dbReference type="InterPro" id="IPR012902">
    <property type="entry name" value="N_methyl_site"/>
</dbReference>
<gene>
    <name evidence="2" type="ORF">D5R81_10095</name>
</gene>
<feature type="transmembrane region" description="Helical" evidence="1">
    <location>
        <begin position="12"/>
        <end position="38"/>
    </location>
</feature>
<organism evidence="2 3">
    <name type="scientific">Parashewanella spongiae</name>
    <dbReference type="NCBI Taxonomy" id="342950"/>
    <lineage>
        <taxon>Bacteria</taxon>
        <taxon>Pseudomonadati</taxon>
        <taxon>Pseudomonadota</taxon>
        <taxon>Gammaproteobacteria</taxon>
        <taxon>Alteromonadales</taxon>
        <taxon>Shewanellaceae</taxon>
        <taxon>Parashewanella</taxon>
    </lineage>
</organism>
<comment type="caution">
    <text evidence="2">The sequence shown here is derived from an EMBL/GenBank/DDBJ whole genome shotgun (WGS) entry which is preliminary data.</text>
</comment>
<name>A0A3A6UCL2_9GAMM</name>